<evidence type="ECO:0000313" key="1">
    <source>
        <dbReference type="EMBL" id="TDA21581.1"/>
    </source>
</evidence>
<dbReference type="RefSeq" id="WP_132278038.1">
    <property type="nucleotide sequence ID" value="NZ_JAOBST010000004.1"/>
</dbReference>
<protein>
    <submittedName>
        <fullName evidence="1">Uncharacterized protein</fullName>
    </submittedName>
</protein>
<dbReference type="Proteomes" id="UP000295710">
    <property type="component" value="Unassembled WGS sequence"/>
</dbReference>
<dbReference type="AlphaFoldDB" id="A0A4R4FE05"/>
<organism evidence="1 2">
    <name type="scientific">Extibacter muris</name>
    <dbReference type="NCBI Taxonomy" id="1796622"/>
    <lineage>
        <taxon>Bacteria</taxon>
        <taxon>Bacillati</taxon>
        <taxon>Bacillota</taxon>
        <taxon>Clostridia</taxon>
        <taxon>Lachnospirales</taxon>
        <taxon>Lachnospiraceae</taxon>
        <taxon>Extibacter</taxon>
    </lineage>
</organism>
<dbReference type="EMBL" id="SMMX01000008">
    <property type="protein sequence ID" value="TDA21581.1"/>
    <property type="molecule type" value="Genomic_DNA"/>
</dbReference>
<proteinExistence type="predicted"/>
<evidence type="ECO:0000313" key="2">
    <source>
        <dbReference type="Proteomes" id="UP000295710"/>
    </source>
</evidence>
<sequence>MDNYLLTNEIIFDSKPDAVPYNYRISYKIAQICLIIAKTCSGRAGCSLVKLHIISNALNTKECMQALEEYVNEKMSFMLVRFDPAVNRAIKYAIADKLVSQLKNGTFKLTDTGKELVKKIDKEDILQEEKIFLKELGLKLTNDKIEQLMSLWRYKNAES</sequence>
<name>A0A4R4FE05_9FIRM</name>
<accession>A0A4R4FE05</accession>
<comment type="caution">
    <text evidence="1">The sequence shown here is derived from an EMBL/GenBank/DDBJ whole genome shotgun (WGS) entry which is preliminary data.</text>
</comment>
<reference evidence="1 2" key="1">
    <citation type="journal article" date="2016" name="Nat. Microbiol.">
        <title>The Mouse Intestinal Bacterial Collection (miBC) provides host-specific insight into cultured diversity and functional potential of the gut microbiota.</title>
        <authorList>
            <person name="Lagkouvardos I."/>
            <person name="Pukall R."/>
            <person name="Abt B."/>
            <person name="Foesel B.U."/>
            <person name="Meier-Kolthoff J.P."/>
            <person name="Kumar N."/>
            <person name="Bresciani A."/>
            <person name="Martinez I."/>
            <person name="Just S."/>
            <person name="Ziegler C."/>
            <person name="Brugiroux S."/>
            <person name="Garzetti D."/>
            <person name="Wenning M."/>
            <person name="Bui T.P."/>
            <person name="Wang J."/>
            <person name="Hugenholtz F."/>
            <person name="Plugge C.M."/>
            <person name="Peterson D.A."/>
            <person name="Hornef M.W."/>
            <person name="Baines J.F."/>
            <person name="Smidt H."/>
            <person name="Walter J."/>
            <person name="Kristiansen K."/>
            <person name="Nielsen H.B."/>
            <person name="Haller D."/>
            <person name="Overmann J."/>
            <person name="Stecher B."/>
            <person name="Clavel T."/>
        </authorList>
    </citation>
    <scope>NUCLEOTIDE SEQUENCE [LARGE SCALE GENOMIC DNA]</scope>
    <source>
        <strain evidence="1 2">DSM 28560</strain>
    </source>
</reference>
<keyword evidence="2" id="KW-1185">Reference proteome</keyword>
<gene>
    <name evidence="1" type="ORF">E1963_11365</name>
</gene>